<keyword evidence="3" id="KW-1185">Reference proteome</keyword>
<feature type="compositionally biased region" description="Basic and acidic residues" evidence="1">
    <location>
        <begin position="907"/>
        <end position="917"/>
    </location>
</feature>
<dbReference type="RefSeq" id="WP_257441973.1">
    <property type="nucleotide sequence ID" value="NZ_JANIPJ010000001.1"/>
</dbReference>
<feature type="region of interest" description="Disordered" evidence="1">
    <location>
        <begin position="1061"/>
        <end position="1086"/>
    </location>
</feature>
<feature type="region of interest" description="Disordered" evidence="1">
    <location>
        <begin position="719"/>
        <end position="759"/>
    </location>
</feature>
<dbReference type="AlphaFoldDB" id="A0A9X2MLU7"/>
<feature type="region of interest" description="Disordered" evidence="1">
    <location>
        <begin position="1"/>
        <end position="23"/>
    </location>
</feature>
<feature type="compositionally biased region" description="Polar residues" evidence="1">
    <location>
        <begin position="306"/>
        <end position="315"/>
    </location>
</feature>
<evidence type="ECO:0000313" key="3">
    <source>
        <dbReference type="Proteomes" id="UP001141950"/>
    </source>
</evidence>
<dbReference type="Proteomes" id="UP001141950">
    <property type="component" value="Unassembled WGS sequence"/>
</dbReference>
<comment type="caution">
    <text evidence="2">The sequence shown here is derived from an EMBL/GenBank/DDBJ whole genome shotgun (WGS) entry which is preliminary data.</text>
</comment>
<sequence length="1127" mass="121972">MEKRGASPGRTHKPEPVSVQSFAGGIWNKYKSGKGPSALGAIRMVHASRQSSPSIVNHRVNVQVTAPKEQPLPNKPTRPEPPREERTDHPVIVRELVRVEREKIVLRDVVHIMDAQRRSIELAVTEPVRIAESMEKSEYRVDSSSRNNQPGQAGKRLAEASIEQIQHLVKRNTQHAGLQERLLEPVKQQGVRPNEQRIEPSSLGAALPKNRRSGQEDNHIDAARPHKETGSRIRLKPLVLEYTSSAKAHRGTRTARMAGEAAAATSKSFSRERSADSLIGRLAHAARRLAADGLAALADATGTAPRSEQASNVGATRSEHARKAEATGSEHKRKAAETMRTANAPKTAATQDKDTLEAPTEAGEEAYAEAPRKASVVQRSKAARTYGSLVLRRREAKAASSGLLEGKPITAYREPTPAGQPVEDMAIRRKSGTEHSAAAGRSIEQAEERLSRADSASRPRTGADRYVIDGRAQASPASSEAEGGRRHERWAATWQTASLWQSSSVHRFKGRAVTAGQLSAGPWDAERDGRSPSDQADRTNGRAAKRRSAAILQHRKETKLEWPPGTTRPQAEPTLHRSEAERTRGVTIEESRQWRDDRQSPGSREQGAGEGVTAPDNISANMNVSRKGSAPESFAGTIKEAHSYESSFARHEAKKERKPALNGNLIVKRNSGLAGRLPAWRTNVMNGSLLERFKQEAGHSSGRLAIAAKRLVPRQIIDDSAAVMPGSDSRRAESAGDKQERRGRSIPVRGGTDIQPAPRVSLRGRGFESARLIWRKAALGIDEAALEWGETGGNSDIRQTSATVRQVIPQSLNAAMERKGTGSPSKSDKMASIQAASNLEGLLVLRGARSLSGIGGRRLSLTTGIMEKRSKPAKAPAMVGLVKRRATMITTGNMAGSAAWSGAASEGGERSRPEGREQPLSSRQTAENERGQLLHQRRGFVERNETGLSGAGAPVRGLTKSRAISAPLVQRQTAAGSMPGLGHRPLVSGARSFIEQRRTSEPADQNGAIPGSIAVQAAQLHYGSASRSASAASHEAMLQAQSLLAGAADSAAWNRSAPTGLMHHRAQAAAQPRETREVKVEAPRELDPEKLQQMIAKLPQLNPEAIADKVYRALERKMKLEQRRRGY</sequence>
<feature type="compositionally biased region" description="Basic and acidic residues" evidence="1">
    <location>
        <begin position="77"/>
        <end position="87"/>
    </location>
</feature>
<gene>
    <name evidence="2" type="ORF">NQZ67_00985</name>
</gene>
<accession>A0A9X2MLU7</accession>
<reference evidence="2" key="1">
    <citation type="submission" date="2022-08" db="EMBL/GenBank/DDBJ databases">
        <title>The genomic sequence of strain Paenibacillus sp. SCIV0701.</title>
        <authorList>
            <person name="Zhao H."/>
        </authorList>
    </citation>
    <scope>NUCLEOTIDE SEQUENCE</scope>
    <source>
        <strain evidence="2">SCIV0701</strain>
    </source>
</reference>
<feature type="compositionally biased region" description="Basic and acidic residues" evidence="1">
    <location>
        <begin position="728"/>
        <end position="743"/>
    </location>
</feature>
<feature type="region of interest" description="Disordered" evidence="1">
    <location>
        <begin position="515"/>
        <end position="633"/>
    </location>
</feature>
<feature type="compositionally biased region" description="Basic and acidic residues" evidence="1">
    <location>
        <begin position="317"/>
        <end position="330"/>
    </location>
</feature>
<feature type="region of interest" description="Disordered" evidence="1">
    <location>
        <begin position="63"/>
        <end position="87"/>
    </location>
</feature>
<dbReference type="EMBL" id="JANIPJ010000001">
    <property type="protein sequence ID" value="MCR2802442.1"/>
    <property type="molecule type" value="Genomic_DNA"/>
</dbReference>
<feature type="compositionally biased region" description="Basic and acidic residues" evidence="1">
    <location>
        <begin position="574"/>
        <end position="599"/>
    </location>
</feature>
<feature type="compositionally biased region" description="Low complexity" evidence="1">
    <location>
        <begin position="895"/>
        <end position="906"/>
    </location>
</feature>
<evidence type="ECO:0000256" key="1">
    <source>
        <dbReference type="SAM" id="MobiDB-lite"/>
    </source>
</evidence>
<feature type="region of interest" description="Disordered" evidence="1">
    <location>
        <begin position="301"/>
        <end position="380"/>
    </location>
</feature>
<feature type="region of interest" description="Disordered" evidence="1">
    <location>
        <begin position="177"/>
        <end position="273"/>
    </location>
</feature>
<organism evidence="2 3">
    <name type="scientific">Paenibacillus soyae</name>
    <dbReference type="NCBI Taxonomy" id="2969249"/>
    <lineage>
        <taxon>Bacteria</taxon>
        <taxon>Bacillati</taxon>
        <taxon>Bacillota</taxon>
        <taxon>Bacilli</taxon>
        <taxon>Bacillales</taxon>
        <taxon>Paenibacillaceae</taxon>
        <taxon>Paenibacillus</taxon>
    </lineage>
</organism>
<protein>
    <submittedName>
        <fullName evidence="2">Uncharacterized protein</fullName>
    </submittedName>
</protein>
<feature type="region of interest" description="Disordered" evidence="1">
    <location>
        <begin position="135"/>
        <end position="157"/>
    </location>
</feature>
<feature type="compositionally biased region" description="Basic and acidic residues" evidence="1">
    <location>
        <begin position="1073"/>
        <end position="1086"/>
    </location>
</feature>
<feature type="compositionally biased region" description="Basic and acidic residues" evidence="1">
    <location>
        <begin position="524"/>
        <end position="540"/>
    </location>
</feature>
<evidence type="ECO:0000313" key="2">
    <source>
        <dbReference type="EMBL" id="MCR2802442.1"/>
    </source>
</evidence>
<feature type="region of interest" description="Disordered" evidence="1">
    <location>
        <begin position="429"/>
        <end position="488"/>
    </location>
</feature>
<proteinExistence type="predicted"/>
<feature type="region of interest" description="Disordered" evidence="1">
    <location>
        <begin position="893"/>
        <end position="956"/>
    </location>
</feature>
<feature type="compositionally biased region" description="Basic and acidic residues" evidence="1">
    <location>
        <begin position="213"/>
        <end position="231"/>
    </location>
</feature>
<feature type="compositionally biased region" description="Basic and acidic residues" evidence="1">
    <location>
        <begin position="444"/>
        <end position="468"/>
    </location>
</feature>
<feature type="compositionally biased region" description="Polar residues" evidence="1">
    <location>
        <begin position="616"/>
        <end position="626"/>
    </location>
</feature>
<name>A0A9X2MLU7_9BACL</name>
<feature type="compositionally biased region" description="Low complexity" evidence="1">
    <location>
        <begin position="254"/>
        <end position="265"/>
    </location>
</feature>